<dbReference type="Proteomes" id="UP001608902">
    <property type="component" value="Unassembled WGS sequence"/>
</dbReference>
<keyword evidence="5" id="KW-1185">Reference proteome</keyword>
<dbReference type="Pfam" id="PF06384">
    <property type="entry name" value="ICAT"/>
    <property type="match status" value="1"/>
</dbReference>
<protein>
    <recommendedName>
        <fullName evidence="3">Beta-catenin-interacting ICAT domain-containing protein</fullName>
    </recommendedName>
</protein>
<reference evidence="4 5" key="1">
    <citation type="submission" date="2024-08" db="EMBL/GenBank/DDBJ databases">
        <title>Gnathostoma spinigerum genome.</title>
        <authorList>
            <person name="Gonzalez-Bertolin B."/>
            <person name="Monzon S."/>
            <person name="Zaballos A."/>
            <person name="Jimenez P."/>
            <person name="Dekumyoy P."/>
            <person name="Varona S."/>
            <person name="Cuesta I."/>
            <person name="Sumanam S."/>
            <person name="Adisakwattana P."/>
            <person name="Gasser R.B."/>
            <person name="Hernandez-Gonzalez A."/>
            <person name="Young N.D."/>
            <person name="Perteguer M.J."/>
        </authorList>
    </citation>
    <scope>NUCLEOTIDE SEQUENCE [LARGE SCALE GENOMIC DNA]</scope>
    <source>
        <strain evidence="4">AL3</strain>
        <tissue evidence="4">Liver</tissue>
    </source>
</reference>
<proteinExistence type="inferred from homology"/>
<evidence type="ECO:0000259" key="3">
    <source>
        <dbReference type="Pfam" id="PF06384"/>
    </source>
</evidence>
<gene>
    <name evidence="4" type="ORF">AB6A40_005971</name>
</gene>
<evidence type="ECO:0000256" key="1">
    <source>
        <dbReference type="ARBA" id="ARBA00006505"/>
    </source>
</evidence>
<name>A0ABD6ERF5_9BILA</name>
<dbReference type="SUPFAM" id="SSF81730">
    <property type="entry name" value="beta-catenin-interacting protein ICAT"/>
    <property type="match status" value="1"/>
</dbReference>
<feature type="coiled-coil region" evidence="2">
    <location>
        <begin position="11"/>
        <end position="38"/>
    </location>
</feature>
<evidence type="ECO:0000256" key="2">
    <source>
        <dbReference type="SAM" id="Coils"/>
    </source>
</evidence>
<dbReference type="PANTHER" id="PTHR16505:SF8">
    <property type="entry name" value="PROTEIN LZIC"/>
    <property type="match status" value="1"/>
</dbReference>
<comment type="similarity">
    <text evidence="1">Belongs to the CTNNBIP1 family.</text>
</comment>
<dbReference type="AlphaFoldDB" id="A0ABD6ERF5"/>
<feature type="domain" description="Beta-catenin-interacting ICAT" evidence="3">
    <location>
        <begin position="112"/>
        <end position="164"/>
    </location>
</feature>
<comment type="caution">
    <text evidence="4">The sequence shown here is derived from an EMBL/GenBank/DDBJ whole genome shotgun (WGS) entry which is preliminary data.</text>
</comment>
<accession>A0ABD6ERF5</accession>
<keyword evidence="2" id="KW-0175">Coiled coil</keyword>
<evidence type="ECO:0000313" key="5">
    <source>
        <dbReference type="Proteomes" id="UP001608902"/>
    </source>
</evidence>
<evidence type="ECO:0000313" key="4">
    <source>
        <dbReference type="EMBL" id="MFH4979262.1"/>
    </source>
</evidence>
<organism evidence="4 5">
    <name type="scientific">Gnathostoma spinigerum</name>
    <dbReference type="NCBI Taxonomy" id="75299"/>
    <lineage>
        <taxon>Eukaryota</taxon>
        <taxon>Metazoa</taxon>
        <taxon>Ecdysozoa</taxon>
        <taxon>Nematoda</taxon>
        <taxon>Chromadorea</taxon>
        <taxon>Rhabditida</taxon>
        <taxon>Spirurina</taxon>
        <taxon>Gnathostomatomorpha</taxon>
        <taxon>Gnathostomatoidea</taxon>
        <taxon>Gnathostomatidae</taxon>
        <taxon>Gnathostoma</taxon>
    </lineage>
</organism>
<dbReference type="PANTHER" id="PTHR16505">
    <property type="entry name" value="PROTEIN LZIC"/>
    <property type="match status" value="1"/>
</dbReference>
<dbReference type="Gene3D" id="1.10.10.490">
    <property type="entry name" value="Beta-catenin-interacting ICAT"/>
    <property type="match status" value="1"/>
</dbReference>
<sequence>MIMDEENRKLIVNIQDQLQRLMNQLADLEEERDSIGNEEYVEMRKDTMEQLEDLGQTLDRIQCGDMTLTDQLTATRQAIRAAISEAFKTPEIAAFFAKKQPALLRQKLNQLETDNRLHKLANDVYASRKQEILYALARLGDNLSDDEKRFLSSGRNIPSDTFELIPDHFSV</sequence>
<dbReference type="EMBL" id="JBGFUD010004002">
    <property type="protein sequence ID" value="MFH4979262.1"/>
    <property type="molecule type" value="Genomic_DNA"/>
</dbReference>
<dbReference type="InterPro" id="IPR009428">
    <property type="entry name" value="ICAT_dom"/>
</dbReference>
<dbReference type="InterPro" id="IPR036911">
    <property type="entry name" value="ICAT_sf"/>
</dbReference>
<dbReference type="InterPro" id="IPR040065">
    <property type="entry name" value="LZIC"/>
</dbReference>